<evidence type="ECO:0000259" key="3">
    <source>
        <dbReference type="Pfam" id="PF20434"/>
    </source>
</evidence>
<evidence type="ECO:0000256" key="2">
    <source>
        <dbReference type="ARBA" id="ARBA00022801"/>
    </source>
</evidence>
<name>A0ABS5KYR2_9ACTN</name>
<protein>
    <submittedName>
        <fullName evidence="4">Alpha/beta hydrolase</fullName>
    </submittedName>
</protein>
<dbReference type="InterPro" id="IPR050300">
    <property type="entry name" value="GDXG_lipolytic_enzyme"/>
</dbReference>
<reference evidence="4 5" key="1">
    <citation type="submission" date="2020-02" db="EMBL/GenBank/DDBJ databases">
        <title>Acidophilic actinobacteria isolated from forest soil.</title>
        <authorList>
            <person name="Golinska P."/>
        </authorList>
    </citation>
    <scope>NUCLEOTIDE SEQUENCE [LARGE SCALE GENOMIC DNA]</scope>
    <source>
        <strain evidence="4 5">NL8</strain>
    </source>
</reference>
<keyword evidence="5" id="KW-1185">Reference proteome</keyword>
<dbReference type="InterPro" id="IPR049492">
    <property type="entry name" value="BD-FAE-like_dom"/>
</dbReference>
<dbReference type="Pfam" id="PF20434">
    <property type="entry name" value="BD-FAE"/>
    <property type="match status" value="1"/>
</dbReference>
<proteinExistence type="inferred from homology"/>
<dbReference type="PANTHER" id="PTHR48081:SF30">
    <property type="entry name" value="ACETYL-HYDROLASE LIPR-RELATED"/>
    <property type="match status" value="1"/>
</dbReference>
<organism evidence="4 5">
    <name type="scientific">Catenulispora pinistramenti</name>
    <dbReference type="NCBI Taxonomy" id="2705254"/>
    <lineage>
        <taxon>Bacteria</taxon>
        <taxon>Bacillati</taxon>
        <taxon>Actinomycetota</taxon>
        <taxon>Actinomycetes</taxon>
        <taxon>Catenulisporales</taxon>
        <taxon>Catenulisporaceae</taxon>
        <taxon>Catenulispora</taxon>
    </lineage>
</organism>
<evidence type="ECO:0000313" key="4">
    <source>
        <dbReference type="EMBL" id="MBS2551211.1"/>
    </source>
</evidence>
<comment type="caution">
    <text evidence="4">The sequence shown here is derived from an EMBL/GenBank/DDBJ whole genome shotgun (WGS) entry which is preliminary data.</text>
</comment>
<dbReference type="PANTHER" id="PTHR48081">
    <property type="entry name" value="AB HYDROLASE SUPERFAMILY PROTEIN C4A8.06C"/>
    <property type="match status" value="1"/>
</dbReference>
<feature type="domain" description="BD-FAE-like" evidence="3">
    <location>
        <begin position="11"/>
        <end position="118"/>
    </location>
</feature>
<dbReference type="Gene3D" id="3.40.50.1820">
    <property type="entry name" value="alpha/beta hydrolase"/>
    <property type="match status" value="1"/>
</dbReference>
<evidence type="ECO:0000313" key="5">
    <source>
        <dbReference type="Proteomes" id="UP000730482"/>
    </source>
</evidence>
<accession>A0ABS5KYR2</accession>
<dbReference type="SUPFAM" id="SSF53474">
    <property type="entry name" value="alpha/beta-Hydrolases"/>
    <property type="match status" value="1"/>
</dbReference>
<dbReference type="InterPro" id="IPR029058">
    <property type="entry name" value="AB_hydrolase_fold"/>
</dbReference>
<comment type="similarity">
    <text evidence="1">Belongs to the 'GDXG' lipolytic enzyme family.</text>
</comment>
<evidence type="ECO:0000256" key="1">
    <source>
        <dbReference type="ARBA" id="ARBA00010515"/>
    </source>
</evidence>
<dbReference type="EMBL" id="JAAFYZ010000131">
    <property type="protein sequence ID" value="MBS2551211.1"/>
    <property type="molecule type" value="Genomic_DNA"/>
</dbReference>
<keyword evidence="2 4" id="KW-0378">Hydrolase</keyword>
<dbReference type="GO" id="GO:0016787">
    <property type="term" value="F:hydrolase activity"/>
    <property type="evidence" value="ECO:0007669"/>
    <property type="project" value="UniProtKB-KW"/>
</dbReference>
<sequence>MLVFEPTGPPRAAVILFHGGGLRHGSPDELAPHCTALAAKGILAAAAGYRLLGQGAEHIGECLADVRAEMAKFRAEFRAESRKLAAPTLPLATGGSSAGGHLALLATLTGPDSGFDTLVLFNPIVDATLVAPEVLARALEPGTTAESISPLHLLRPGSPRTAVFSGTADSIAPIESLRAFRDAMVAAGDACELTEFEGAEHAFHYQEAYFERVLAGAVGFLTRGR</sequence>
<gene>
    <name evidence="4" type="ORF">KGQ19_30515</name>
</gene>
<dbReference type="Proteomes" id="UP000730482">
    <property type="component" value="Unassembled WGS sequence"/>
</dbReference>
<dbReference type="RefSeq" id="WP_212015421.1">
    <property type="nucleotide sequence ID" value="NZ_JAAFYZ010000131.1"/>
</dbReference>